<dbReference type="Proteomes" id="UP000326287">
    <property type="component" value="Chromosome"/>
</dbReference>
<evidence type="ECO:0000256" key="2">
    <source>
        <dbReference type="SAM" id="SignalP"/>
    </source>
</evidence>
<keyword evidence="1" id="KW-0812">Transmembrane</keyword>
<evidence type="ECO:0000256" key="1">
    <source>
        <dbReference type="SAM" id="Phobius"/>
    </source>
</evidence>
<dbReference type="AlphaFoldDB" id="A0A5P9NFS6"/>
<reference evidence="3 4" key="1">
    <citation type="submission" date="2019-02" db="EMBL/GenBank/DDBJ databases">
        <authorList>
            <person name="Li S.-H."/>
        </authorList>
    </citation>
    <scope>NUCLEOTIDE SEQUENCE [LARGE SCALE GENOMIC DNA]</scope>
    <source>
        <strain evidence="3 4">IMCC14385</strain>
    </source>
</reference>
<accession>A0A5P9NFS6</accession>
<keyword evidence="1" id="KW-1133">Transmembrane helix</keyword>
<name>A0A5P9NFS6_9GAMM</name>
<evidence type="ECO:0000313" key="4">
    <source>
        <dbReference type="Proteomes" id="UP000326287"/>
    </source>
</evidence>
<dbReference type="RefSeq" id="WP_152660759.1">
    <property type="nucleotide sequence ID" value="NZ_CP036422.1"/>
</dbReference>
<keyword evidence="2" id="KW-0732">Signal</keyword>
<keyword evidence="4" id="KW-1185">Reference proteome</keyword>
<evidence type="ECO:0008006" key="5">
    <source>
        <dbReference type="Google" id="ProtNLM"/>
    </source>
</evidence>
<feature type="chain" id="PRO_5024804099" description="IPTL-CTERM sorting domain-containing protein" evidence="2">
    <location>
        <begin position="21"/>
        <end position="555"/>
    </location>
</feature>
<protein>
    <recommendedName>
        <fullName evidence="5">IPTL-CTERM sorting domain-containing protein</fullName>
    </recommendedName>
</protein>
<proteinExistence type="predicted"/>
<feature type="transmembrane region" description="Helical" evidence="1">
    <location>
        <begin position="531"/>
        <end position="551"/>
    </location>
</feature>
<evidence type="ECO:0000313" key="3">
    <source>
        <dbReference type="EMBL" id="QFU74647.1"/>
    </source>
</evidence>
<feature type="signal peptide" evidence="2">
    <location>
        <begin position="1"/>
        <end position="20"/>
    </location>
</feature>
<dbReference type="EMBL" id="CP036422">
    <property type="protein sequence ID" value="QFU74647.1"/>
    <property type="molecule type" value="Genomic_DNA"/>
</dbReference>
<keyword evidence="1" id="KW-0472">Membrane</keyword>
<organism evidence="3 4">
    <name type="scientific">Halioglobus maricola</name>
    <dbReference type="NCBI Taxonomy" id="2601894"/>
    <lineage>
        <taxon>Bacteria</taxon>
        <taxon>Pseudomonadati</taxon>
        <taxon>Pseudomonadota</taxon>
        <taxon>Gammaproteobacteria</taxon>
        <taxon>Cellvibrionales</taxon>
        <taxon>Halieaceae</taxon>
        <taxon>Halioglobus</taxon>
    </lineage>
</organism>
<sequence>MKLYSRVSASALFLSASLCAATGAQAQAQASAASLDLAAYGGALNRQTASPVPISPRQFLVAARGLDGSAGTADDLTLLITVNGTDSFRVDTLATPYLSTGGSNFSVRVSSTLAVIQSRGADGNWESADDALHILRGLGTMNSVTTFPLPGQRSGRAGRPVPLGSDSVILSTIGADEDDTTADDELIVVRALSGIPSSQSIATPYLFDDGTSAPVLMSADSLVVTNAGADELEGTADDGVHYVTNLFGTPAVTNVSVPYIYSLNPGTPVPVTTTSFLVSSVGPDESEETDDDELVLVEGLGGAVSNTEFSVPNILDYGGGRSAVLSPTLAVVSTQGADGSERDADDSVWVLSDIGGANTLQEVIIGGLDEDAQARCQRIGATQCALTTGGADFTGPSLDDEVVVISDIGGTNALTRIVVPGLEERIISRVTVVNADTLMVASGGADGDAGTGDDDVISVITGVMSGAPEVTEIPSIGSFDSSSTARAHVPTLFPGSSIVAFISAGPDGSLGTADDLFRVISLPDTRPVPVGGLWTSLMLIASLLTLGLGFLRRRR</sequence>
<gene>
    <name evidence="3" type="ORF">EY643_02690</name>
</gene>
<dbReference type="KEGG" id="halc:EY643_02690"/>